<dbReference type="RefSeq" id="WP_165313445.1">
    <property type="nucleotide sequence ID" value="NZ_CP049332.1"/>
</dbReference>
<keyword evidence="2" id="KW-1185">Reference proteome</keyword>
<dbReference type="KEGG" id="vzi:G5S32_17480"/>
<evidence type="ECO:0000313" key="1">
    <source>
        <dbReference type="EMBL" id="QIH43775.1"/>
    </source>
</evidence>
<accession>A0A6G7CNU6</accession>
<evidence type="ECO:0000313" key="2">
    <source>
        <dbReference type="Proteomes" id="UP000503003"/>
    </source>
</evidence>
<dbReference type="Proteomes" id="UP000503003">
    <property type="component" value="Chromosome 2"/>
</dbReference>
<organism evidence="1 2">
    <name type="scientific">Vibrio ziniensis</name>
    <dbReference type="NCBI Taxonomy" id="2711221"/>
    <lineage>
        <taxon>Bacteria</taxon>
        <taxon>Pseudomonadati</taxon>
        <taxon>Pseudomonadota</taxon>
        <taxon>Gammaproteobacteria</taxon>
        <taxon>Vibrionales</taxon>
        <taxon>Vibrionaceae</taxon>
        <taxon>Vibrio</taxon>
    </lineage>
</organism>
<sequence length="104" mass="11873">MARTCQHVVSKNGDFEFYRTEDGNFMINTNMLTIEFPGQAVVLRINPHCDAQADNGASMSVKWGFGYQIHFTARLAKATAYKIYRMFPELQMIHCPNDPIRLLG</sequence>
<reference evidence="1 2" key="1">
    <citation type="submission" date="2020-02" db="EMBL/GenBank/DDBJ databases">
        <title>A complete genome of a marine bacterium Vibrio sp. ZWAL4003 isolated from the mangrove sediment with the ability to degrade polysaccharides.</title>
        <authorList>
            <person name="Wu J."/>
            <person name="Qu W."/>
            <person name="Zeng R."/>
        </authorList>
    </citation>
    <scope>NUCLEOTIDE SEQUENCE [LARGE SCALE GENOMIC DNA]</scope>
    <source>
        <strain evidence="1 2">ZWAL4003</strain>
    </source>
</reference>
<name>A0A6G7CNU6_9VIBR</name>
<dbReference type="AlphaFoldDB" id="A0A6G7CNU6"/>
<dbReference type="EMBL" id="CP049332">
    <property type="protein sequence ID" value="QIH43775.1"/>
    <property type="molecule type" value="Genomic_DNA"/>
</dbReference>
<proteinExistence type="predicted"/>
<gene>
    <name evidence="1" type="ORF">G5S32_17480</name>
</gene>
<protein>
    <submittedName>
        <fullName evidence="1">Uncharacterized protein</fullName>
    </submittedName>
</protein>